<evidence type="ECO:0000313" key="2">
    <source>
        <dbReference type="Proteomes" id="UP001234202"/>
    </source>
</evidence>
<accession>A0ACC2XXA4</accession>
<gene>
    <name evidence="1" type="ORF">QFC24_000019</name>
</gene>
<organism evidence="1 2">
    <name type="scientific">Naganishia onofrii</name>
    <dbReference type="NCBI Taxonomy" id="1851511"/>
    <lineage>
        <taxon>Eukaryota</taxon>
        <taxon>Fungi</taxon>
        <taxon>Dikarya</taxon>
        <taxon>Basidiomycota</taxon>
        <taxon>Agaricomycotina</taxon>
        <taxon>Tremellomycetes</taxon>
        <taxon>Filobasidiales</taxon>
        <taxon>Filobasidiaceae</taxon>
        <taxon>Naganishia</taxon>
    </lineage>
</organism>
<keyword evidence="2" id="KW-1185">Reference proteome</keyword>
<dbReference type="Proteomes" id="UP001234202">
    <property type="component" value="Unassembled WGS sequence"/>
</dbReference>
<comment type="caution">
    <text evidence="1">The sequence shown here is derived from an EMBL/GenBank/DDBJ whole genome shotgun (WGS) entry which is preliminary data.</text>
</comment>
<sequence length="277" mass="30912">MPVSGNQLAQLLATPQPSSVNLPTTPPTLSPEQTTHLVHLVDYFSPTTAGDTKSPHLPLTPSEQLFLSRETLLRFLTATKNDLPATLSRLDKCLAWRRTLEVDRVRESAAHVAPEAVCGKEFVLGFSKRGQPVLHFLPNRSDTKESERQLKHVVYMLERTADLMPPGVINLLLIIDFAGKKSAPTSPGMARQFITILQDFYPERLGCAVLLSIPWIVRKFLDIAFTFVDPVTKAKVRWHVDVVKEGLVAGDEALREYGGNVDVSRVALDTPTRRYRH</sequence>
<name>A0ACC2XXA4_9TREE</name>
<dbReference type="EMBL" id="JASBWV010000001">
    <property type="protein sequence ID" value="KAJ9127736.1"/>
    <property type="molecule type" value="Genomic_DNA"/>
</dbReference>
<protein>
    <submittedName>
        <fullName evidence="1">Uncharacterized protein</fullName>
    </submittedName>
</protein>
<reference evidence="1" key="1">
    <citation type="submission" date="2023-04" db="EMBL/GenBank/DDBJ databases">
        <title>Draft Genome sequencing of Naganishia species isolated from polar environments using Oxford Nanopore Technology.</title>
        <authorList>
            <person name="Leo P."/>
            <person name="Venkateswaran K."/>
        </authorList>
    </citation>
    <scope>NUCLEOTIDE SEQUENCE</scope>
    <source>
        <strain evidence="1">DBVPG 5303</strain>
    </source>
</reference>
<proteinExistence type="predicted"/>
<evidence type="ECO:0000313" key="1">
    <source>
        <dbReference type="EMBL" id="KAJ9127736.1"/>
    </source>
</evidence>